<evidence type="ECO:0000256" key="1">
    <source>
        <dbReference type="SAM" id="MobiDB-lite"/>
    </source>
</evidence>
<dbReference type="AlphaFoldDB" id="A0A4P9VVZ5"/>
<feature type="compositionally biased region" description="Basic and acidic residues" evidence="1">
    <location>
        <begin position="67"/>
        <end position="82"/>
    </location>
</feature>
<evidence type="ECO:0000313" key="3">
    <source>
        <dbReference type="Proteomes" id="UP000269721"/>
    </source>
</evidence>
<keyword evidence="3" id="KW-1185">Reference proteome</keyword>
<feature type="region of interest" description="Disordered" evidence="1">
    <location>
        <begin position="48"/>
        <end position="121"/>
    </location>
</feature>
<organism evidence="2 3">
    <name type="scientific">Blyttiomyces helicus</name>
    <dbReference type="NCBI Taxonomy" id="388810"/>
    <lineage>
        <taxon>Eukaryota</taxon>
        <taxon>Fungi</taxon>
        <taxon>Fungi incertae sedis</taxon>
        <taxon>Chytridiomycota</taxon>
        <taxon>Chytridiomycota incertae sedis</taxon>
        <taxon>Chytridiomycetes</taxon>
        <taxon>Chytridiomycetes incertae sedis</taxon>
        <taxon>Blyttiomyces</taxon>
    </lineage>
</organism>
<reference evidence="3" key="1">
    <citation type="journal article" date="2018" name="Nat. Microbiol.">
        <title>Leveraging single-cell genomics to expand the fungal tree of life.</title>
        <authorList>
            <person name="Ahrendt S.R."/>
            <person name="Quandt C.A."/>
            <person name="Ciobanu D."/>
            <person name="Clum A."/>
            <person name="Salamov A."/>
            <person name="Andreopoulos B."/>
            <person name="Cheng J.F."/>
            <person name="Woyke T."/>
            <person name="Pelin A."/>
            <person name="Henrissat B."/>
            <person name="Reynolds N.K."/>
            <person name="Benny G.L."/>
            <person name="Smith M.E."/>
            <person name="James T.Y."/>
            <person name="Grigoriev I.V."/>
        </authorList>
    </citation>
    <scope>NUCLEOTIDE SEQUENCE [LARGE SCALE GENOMIC DNA]</scope>
</reference>
<accession>A0A4P9VVZ5</accession>
<proteinExistence type="predicted"/>
<feature type="region of interest" description="Disordered" evidence="1">
    <location>
        <begin position="1"/>
        <end position="36"/>
    </location>
</feature>
<feature type="compositionally biased region" description="Basic and acidic residues" evidence="1">
    <location>
        <begin position="1"/>
        <end position="11"/>
    </location>
</feature>
<dbReference type="Proteomes" id="UP000269721">
    <property type="component" value="Unassembled WGS sequence"/>
</dbReference>
<dbReference type="EMBL" id="ML000758">
    <property type="protein sequence ID" value="RKO83859.1"/>
    <property type="molecule type" value="Genomic_DNA"/>
</dbReference>
<sequence length="174" mass="18752">MESERKRREQSQEVVRGGPGVGPGEGRRLCAGRNGNGKCGAEYLLDGEMRNGTAGGSEEGEDVTGEEAARENLKKYTGRRDTAGNCRKQGGNGAEETPSVDSRKKWKANRGDERNVKEGSVVDVGSVQAKAGTCAPGGKGLGSTELKIHWTERCERELPEGMSKWWDGDGRRRG</sequence>
<name>A0A4P9VVZ5_9FUNG</name>
<protein>
    <submittedName>
        <fullName evidence="2">Uncharacterized protein</fullName>
    </submittedName>
</protein>
<evidence type="ECO:0000313" key="2">
    <source>
        <dbReference type="EMBL" id="RKO83859.1"/>
    </source>
</evidence>
<gene>
    <name evidence="2" type="ORF">BDK51DRAFT_42710</name>
</gene>